<comment type="caution">
    <text evidence="2">The sequence shown here is derived from an EMBL/GenBank/DDBJ whole genome shotgun (WGS) entry which is preliminary data.</text>
</comment>
<evidence type="ECO:0008006" key="4">
    <source>
        <dbReference type="Google" id="ProtNLM"/>
    </source>
</evidence>
<gene>
    <name evidence="2" type="ORF">EV378_1985</name>
</gene>
<organism evidence="2 3">
    <name type="scientific">Pseudonocardia endophytica</name>
    <dbReference type="NCBI Taxonomy" id="401976"/>
    <lineage>
        <taxon>Bacteria</taxon>
        <taxon>Bacillati</taxon>
        <taxon>Actinomycetota</taxon>
        <taxon>Actinomycetes</taxon>
        <taxon>Pseudonocardiales</taxon>
        <taxon>Pseudonocardiaceae</taxon>
        <taxon>Pseudonocardia</taxon>
    </lineage>
</organism>
<dbReference type="EMBL" id="SMFZ01000001">
    <property type="protein sequence ID" value="TCK26156.1"/>
    <property type="molecule type" value="Genomic_DNA"/>
</dbReference>
<evidence type="ECO:0000313" key="3">
    <source>
        <dbReference type="Proteomes" id="UP000295560"/>
    </source>
</evidence>
<evidence type="ECO:0000256" key="1">
    <source>
        <dbReference type="SAM" id="MobiDB-lite"/>
    </source>
</evidence>
<dbReference type="Proteomes" id="UP000295560">
    <property type="component" value="Unassembled WGS sequence"/>
</dbReference>
<accession>A0A4V2PIV6</accession>
<feature type="region of interest" description="Disordered" evidence="1">
    <location>
        <begin position="26"/>
        <end position="50"/>
    </location>
</feature>
<dbReference type="InterPro" id="IPR036291">
    <property type="entry name" value="NAD(P)-bd_dom_sf"/>
</dbReference>
<proteinExistence type="predicted"/>
<dbReference type="SUPFAM" id="SSF51735">
    <property type="entry name" value="NAD(P)-binding Rossmann-fold domains"/>
    <property type="match status" value="1"/>
</dbReference>
<dbReference type="AlphaFoldDB" id="A0A4V2PIV6"/>
<keyword evidence="3" id="KW-1185">Reference proteome</keyword>
<evidence type="ECO:0000313" key="2">
    <source>
        <dbReference type="EMBL" id="TCK26156.1"/>
    </source>
</evidence>
<protein>
    <recommendedName>
        <fullName evidence="4">Short subunit dehydrogenase</fullName>
    </recommendedName>
</protein>
<sequence length="50" mass="5393">MADTTIALVTGANKGLGFTTARRLAERGRRRPVVSQSGSHARTLRIRASQ</sequence>
<name>A0A4V2PIV6_PSEEN</name>
<dbReference type="Gene3D" id="3.40.50.720">
    <property type="entry name" value="NAD(P)-binding Rossmann-like Domain"/>
    <property type="match status" value="1"/>
</dbReference>
<reference evidence="2 3" key="1">
    <citation type="submission" date="2019-03" db="EMBL/GenBank/DDBJ databases">
        <title>Sequencing the genomes of 1000 actinobacteria strains.</title>
        <authorList>
            <person name="Klenk H.-P."/>
        </authorList>
    </citation>
    <scope>NUCLEOTIDE SEQUENCE [LARGE SCALE GENOMIC DNA]</scope>
    <source>
        <strain evidence="2 3">DSM 44969</strain>
    </source>
</reference>